<feature type="compositionally biased region" description="Low complexity" evidence="1">
    <location>
        <begin position="176"/>
        <end position="189"/>
    </location>
</feature>
<dbReference type="InParanoid" id="A0A7M7NUI2"/>
<feature type="compositionally biased region" description="Low complexity" evidence="1">
    <location>
        <begin position="108"/>
        <end position="123"/>
    </location>
</feature>
<evidence type="ECO:0000313" key="3">
    <source>
        <dbReference type="Proteomes" id="UP000007110"/>
    </source>
</evidence>
<dbReference type="InterPro" id="IPR005819">
    <property type="entry name" value="H1/H5"/>
</dbReference>
<name>A0A7M7NUI2_STRPU</name>
<dbReference type="GO" id="GO:0006334">
    <property type="term" value="P:nucleosome assembly"/>
    <property type="evidence" value="ECO:0007669"/>
    <property type="project" value="InterPro"/>
</dbReference>
<reference evidence="2" key="2">
    <citation type="submission" date="2021-01" db="UniProtKB">
        <authorList>
            <consortium name="EnsemblMetazoa"/>
        </authorList>
    </citation>
    <scope>IDENTIFICATION</scope>
</reference>
<organism evidence="2 3">
    <name type="scientific">Strongylocentrotus purpuratus</name>
    <name type="common">Purple sea urchin</name>
    <dbReference type="NCBI Taxonomy" id="7668"/>
    <lineage>
        <taxon>Eukaryota</taxon>
        <taxon>Metazoa</taxon>
        <taxon>Echinodermata</taxon>
        <taxon>Eleutherozoa</taxon>
        <taxon>Echinozoa</taxon>
        <taxon>Echinoidea</taxon>
        <taxon>Euechinoidea</taxon>
        <taxon>Echinacea</taxon>
        <taxon>Camarodonta</taxon>
        <taxon>Echinidea</taxon>
        <taxon>Strongylocentrotidae</taxon>
        <taxon>Strongylocentrotus</taxon>
    </lineage>
</organism>
<keyword evidence="3" id="KW-1185">Reference proteome</keyword>
<dbReference type="GO" id="GO:0030527">
    <property type="term" value="F:structural constituent of chromatin"/>
    <property type="evidence" value="ECO:0007669"/>
    <property type="project" value="InterPro"/>
</dbReference>
<evidence type="ECO:0000256" key="1">
    <source>
        <dbReference type="SAM" id="MobiDB-lite"/>
    </source>
</evidence>
<feature type="compositionally biased region" description="Low complexity" evidence="1">
    <location>
        <begin position="90"/>
        <end position="99"/>
    </location>
</feature>
<reference evidence="3" key="1">
    <citation type="submission" date="2015-02" db="EMBL/GenBank/DDBJ databases">
        <title>Genome sequencing for Strongylocentrotus purpuratus.</title>
        <authorList>
            <person name="Murali S."/>
            <person name="Liu Y."/>
            <person name="Vee V."/>
            <person name="English A."/>
            <person name="Wang M."/>
            <person name="Skinner E."/>
            <person name="Han Y."/>
            <person name="Muzny D.M."/>
            <person name="Worley K.C."/>
            <person name="Gibbs R.A."/>
        </authorList>
    </citation>
    <scope>NUCLEOTIDE SEQUENCE</scope>
</reference>
<feature type="region of interest" description="Disordered" evidence="1">
    <location>
        <begin position="58"/>
        <end position="200"/>
    </location>
</feature>
<feature type="region of interest" description="Disordered" evidence="1">
    <location>
        <begin position="1"/>
        <end position="37"/>
    </location>
</feature>
<dbReference type="EnsemblMetazoa" id="XM_030986082">
    <property type="protein sequence ID" value="XP_030841942"/>
    <property type="gene ID" value="LOC115924195"/>
</dbReference>
<dbReference type="KEGG" id="spu:115924195"/>
<proteinExistence type="predicted"/>
<dbReference type="GO" id="GO:0003677">
    <property type="term" value="F:DNA binding"/>
    <property type="evidence" value="ECO:0007669"/>
    <property type="project" value="InterPro"/>
</dbReference>
<feature type="compositionally biased region" description="Basic and acidic residues" evidence="1">
    <location>
        <begin position="1"/>
        <end position="15"/>
    </location>
</feature>
<accession>A0A7M7NUI2</accession>
<dbReference type="RefSeq" id="XP_030841942.1">
    <property type="nucleotide sequence ID" value="XM_030986082.1"/>
</dbReference>
<dbReference type="PRINTS" id="PR00624">
    <property type="entry name" value="HISTONEH5"/>
</dbReference>
<dbReference type="GeneID" id="115924195"/>
<evidence type="ECO:0000313" key="2">
    <source>
        <dbReference type="EnsemblMetazoa" id="XP_030841942"/>
    </source>
</evidence>
<dbReference type="Proteomes" id="UP000007110">
    <property type="component" value="Unassembled WGS sequence"/>
</dbReference>
<dbReference type="GO" id="GO:0000786">
    <property type="term" value="C:nucleosome"/>
    <property type="evidence" value="ECO:0007669"/>
    <property type="project" value="InterPro"/>
</dbReference>
<feature type="compositionally biased region" description="Low complexity" evidence="1">
    <location>
        <begin position="136"/>
        <end position="145"/>
    </location>
</feature>
<sequence>MKTPAKETPVKEVKPKVSKRAAKVSKEATQPNLLQRELGEGDQQRLLLQLNLSQSQLKLVQRRPRISGQVCEEASTCSSPQEGTKRAAPEPEAVASPAPKKTRGGRSKAAPKAAPASPKVATPKPSPKVTRRGKVAPKAAAATPKKASKKATKAAAKTPEPVKPSPKVTRGRAKAPAKAAKAAKASPAPLHQNHSFKKEINNLETPTVPYFSCLHV</sequence>
<protein>
    <submittedName>
        <fullName evidence="2">Uncharacterized protein</fullName>
    </submittedName>
</protein>
<dbReference type="AlphaFoldDB" id="A0A7M7NUI2"/>